<dbReference type="GeneID" id="118477527"/>
<sequence>MNGEFLFGSWFQHVLAVEEFISEHPELPVCVIQFEELKERPAEVIQELCRFLQVPDDKAEDIADATRFQNMKKEVLRGGVGALTREYLKDEQQGFIRKGSTGDWKRHFTVGQNERFDQMFHSKMAGSKLAQQLEKYLK</sequence>
<keyword evidence="4" id="KW-1185">Reference proteome</keyword>
<accession>A0ABM1VRQ7</accession>
<organism evidence="4 5">
    <name type="scientific">Aplysia californica</name>
    <name type="common">California sea hare</name>
    <dbReference type="NCBI Taxonomy" id="6500"/>
    <lineage>
        <taxon>Eukaryota</taxon>
        <taxon>Metazoa</taxon>
        <taxon>Spiralia</taxon>
        <taxon>Lophotrochozoa</taxon>
        <taxon>Mollusca</taxon>
        <taxon>Gastropoda</taxon>
        <taxon>Heterobranchia</taxon>
        <taxon>Euthyneura</taxon>
        <taxon>Tectipleura</taxon>
        <taxon>Aplysiida</taxon>
        <taxon>Aplysioidea</taxon>
        <taxon>Aplysiidae</taxon>
        <taxon>Aplysia</taxon>
    </lineage>
</organism>
<dbReference type="PANTHER" id="PTHR11783">
    <property type="entry name" value="SULFOTRANSFERASE SULT"/>
    <property type="match status" value="1"/>
</dbReference>
<dbReference type="InterPro" id="IPR000863">
    <property type="entry name" value="Sulfotransferase_dom"/>
</dbReference>
<protein>
    <submittedName>
        <fullName evidence="5">Sulfotransferase 1A2-like</fullName>
    </submittedName>
</protein>
<evidence type="ECO:0000313" key="4">
    <source>
        <dbReference type="Proteomes" id="UP000694888"/>
    </source>
</evidence>
<feature type="domain" description="Sulfotransferase" evidence="3">
    <location>
        <begin position="1"/>
        <end position="127"/>
    </location>
</feature>
<evidence type="ECO:0000256" key="2">
    <source>
        <dbReference type="ARBA" id="ARBA00022679"/>
    </source>
</evidence>
<evidence type="ECO:0000259" key="3">
    <source>
        <dbReference type="Pfam" id="PF00685"/>
    </source>
</evidence>
<evidence type="ECO:0000313" key="5">
    <source>
        <dbReference type="RefSeq" id="XP_035825099.1"/>
    </source>
</evidence>
<gene>
    <name evidence="5" type="primary">LOC118477527</name>
</gene>
<evidence type="ECO:0000256" key="1">
    <source>
        <dbReference type="ARBA" id="ARBA00005771"/>
    </source>
</evidence>
<dbReference type="RefSeq" id="XP_035825099.1">
    <property type="nucleotide sequence ID" value="XM_035969206.1"/>
</dbReference>
<dbReference type="InterPro" id="IPR027417">
    <property type="entry name" value="P-loop_NTPase"/>
</dbReference>
<keyword evidence="2" id="KW-0808">Transferase</keyword>
<proteinExistence type="inferred from homology"/>
<reference evidence="5" key="1">
    <citation type="submission" date="2025-08" db="UniProtKB">
        <authorList>
            <consortium name="RefSeq"/>
        </authorList>
    </citation>
    <scope>IDENTIFICATION</scope>
</reference>
<dbReference type="SUPFAM" id="SSF52540">
    <property type="entry name" value="P-loop containing nucleoside triphosphate hydrolases"/>
    <property type="match status" value="1"/>
</dbReference>
<dbReference type="Pfam" id="PF00685">
    <property type="entry name" value="Sulfotransfer_1"/>
    <property type="match status" value="1"/>
</dbReference>
<comment type="similarity">
    <text evidence="1">Belongs to the sulfotransferase 1 family.</text>
</comment>
<dbReference type="Gene3D" id="3.40.50.300">
    <property type="entry name" value="P-loop containing nucleotide triphosphate hydrolases"/>
    <property type="match status" value="1"/>
</dbReference>
<name>A0ABM1VRQ7_APLCA</name>
<dbReference type="Proteomes" id="UP000694888">
    <property type="component" value="Unplaced"/>
</dbReference>